<dbReference type="InterPro" id="IPR052337">
    <property type="entry name" value="SAT4-like"/>
</dbReference>
<feature type="transmembrane region" description="Helical" evidence="6">
    <location>
        <begin position="61"/>
        <end position="82"/>
    </location>
</feature>
<keyword evidence="3 6" id="KW-1133">Transmembrane helix</keyword>
<dbReference type="Proteomes" id="UP001446871">
    <property type="component" value="Unassembled WGS sequence"/>
</dbReference>
<reference evidence="8 9" key="1">
    <citation type="submission" date="2023-01" db="EMBL/GenBank/DDBJ databases">
        <title>Analysis of 21 Apiospora genomes using comparative genomics revels a genus with tremendous synthesis potential of carbohydrate active enzymes and secondary metabolites.</title>
        <authorList>
            <person name="Sorensen T."/>
        </authorList>
    </citation>
    <scope>NUCLEOTIDE SEQUENCE [LARGE SCALE GENOMIC DNA]</scope>
    <source>
        <strain evidence="8 9">CBS 83171</strain>
    </source>
</reference>
<keyword evidence="4 6" id="KW-0472">Membrane</keyword>
<keyword evidence="2 6" id="KW-0812">Transmembrane</keyword>
<evidence type="ECO:0000256" key="5">
    <source>
        <dbReference type="ARBA" id="ARBA00038359"/>
    </source>
</evidence>
<gene>
    <name evidence="8" type="ORF">PG996_007283</name>
</gene>
<evidence type="ECO:0000256" key="2">
    <source>
        <dbReference type="ARBA" id="ARBA00022692"/>
    </source>
</evidence>
<organism evidence="8 9">
    <name type="scientific">Apiospora saccharicola</name>
    <dbReference type="NCBI Taxonomy" id="335842"/>
    <lineage>
        <taxon>Eukaryota</taxon>
        <taxon>Fungi</taxon>
        <taxon>Dikarya</taxon>
        <taxon>Ascomycota</taxon>
        <taxon>Pezizomycotina</taxon>
        <taxon>Sordariomycetes</taxon>
        <taxon>Xylariomycetidae</taxon>
        <taxon>Amphisphaeriales</taxon>
        <taxon>Apiosporaceae</taxon>
        <taxon>Apiospora</taxon>
    </lineage>
</organism>
<dbReference type="EMBL" id="JAQQWM010000004">
    <property type="protein sequence ID" value="KAK8068171.1"/>
    <property type="molecule type" value="Genomic_DNA"/>
</dbReference>
<accession>A0ABR1VAF9</accession>
<evidence type="ECO:0000313" key="8">
    <source>
        <dbReference type="EMBL" id="KAK8068171.1"/>
    </source>
</evidence>
<evidence type="ECO:0000256" key="1">
    <source>
        <dbReference type="ARBA" id="ARBA00004141"/>
    </source>
</evidence>
<feature type="transmembrane region" description="Helical" evidence="6">
    <location>
        <begin position="141"/>
        <end position="164"/>
    </location>
</feature>
<dbReference type="InterPro" id="IPR049326">
    <property type="entry name" value="Rhodopsin_dom_fungi"/>
</dbReference>
<dbReference type="PANTHER" id="PTHR33048">
    <property type="entry name" value="PTH11-LIKE INTEGRAL MEMBRANE PROTEIN (AFU_ORTHOLOGUE AFUA_5G11245)"/>
    <property type="match status" value="1"/>
</dbReference>
<name>A0ABR1VAF9_9PEZI</name>
<protein>
    <recommendedName>
        <fullName evidence="7">Rhodopsin domain-containing protein</fullName>
    </recommendedName>
</protein>
<proteinExistence type="inferred from homology"/>
<evidence type="ECO:0000256" key="6">
    <source>
        <dbReference type="SAM" id="Phobius"/>
    </source>
</evidence>
<keyword evidence="9" id="KW-1185">Reference proteome</keyword>
<evidence type="ECO:0000313" key="9">
    <source>
        <dbReference type="Proteomes" id="UP001446871"/>
    </source>
</evidence>
<feature type="transmembrane region" description="Helical" evidence="6">
    <location>
        <begin position="176"/>
        <end position="198"/>
    </location>
</feature>
<comment type="subcellular location">
    <subcellularLocation>
        <location evidence="1">Membrane</location>
        <topology evidence="1">Multi-pass membrane protein</topology>
    </subcellularLocation>
</comment>
<feature type="domain" description="Rhodopsin" evidence="7">
    <location>
        <begin position="52"/>
        <end position="235"/>
    </location>
</feature>
<feature type="transmembrane region" description="Helical" evidence="6">
    <location>
        <begin position="210"/>
        <end position="236"/>
    </location>
</feature>
<dbReference type="PANTHER" id="PTHR33048:SF108">
    <property type="entry name" value="INTEGRAL MEMBRANE PROTEIN"/>
    <property type="match status" value="1"/>
</dbReference>
<evidence type="ECO:0000259" key="7">
    <source>
        <dbReference type="Pfam" id="PF20684"/>
    </source>
</evidence>
<evidence type="ECO:0000256" key="3">
    <source>
        <dbReference type="ARBA" id="ARBA00022989"/>
    </source>
</evidence>
<evidence type="ECO:0000256" key="4">
    <source>
        <dbReference type="ARBA" id="ARBA00023136"/>
    </source>
</evidence>
<dbReference type="Pfam" id="PF20684">
    <property type="entry name" value="Fung_rhodopsin"/>
    <property type="match status" value="1"/>
</dbReference>
<feature type="transmembrane region" description="Helical" evidence="6">
    <location>
        <begin position="94"/>
        <end position="121"/>
    </location>
</feature>
<comment type="similarity">
    <text evidence="5">Belongs to the SAT4 family.</text>
</comment>
<sequence>MPYPIIGAIPPPPGVTPNFQQPQDAGRTMVLVGNIVCITAISISTNFFSNIWLQWLYVQTLFYGPTIFSTKATLLLLISRICSVRRTISRGINYFIYFLVTCYVPLQIVKTVVCLPVKAYWNSEVRKNTPNVKCLRQGSIFIADSCIAVVTDATILILPIVLVWSMRLTLYKKAKAALLLGAGGAAVAVTAYRVPLIFQYQVQADVSSGFVTIGLLTTLEQTIGFVCACIPFFNLLKHKRRSRRRSRVMANVPRTANRGKLAGNDGHGKPSSFGQYMGMQFMMTNAHLKQSPKVPLETLTLQVGSLKPLHLAVEETAGWRQALPQESQSRALGTGGLGLQAKKPVLVVPCQNQAASL</sequence>
<comment type="caution">
    <text evidence="8">The sequence shown here is derived from an EMBL/GenBank/DDBJ whole genome shotgun (WGS) entry which is preliminary data.</text>
</comment>
<feature type="transmembrane region" description="Helical" evidence="6">
    <location>
        <begin position="29"/>
        <end position="49"/>
    </location>
</feature>